<organism evidence="2 3">
    <name type="scientific">Pseudomonas knackmussii (strain DSM 6978 / CCUG 54928 / LMG 23759 / B13)</name>
    <dbReference type="NCBI Taxonomy" id="1301098"/>
    <lineage>
        <taxon>Bacteria</taxon>
        <taxon>Pseudomonadati</taxon>
        <taxon>Pseudomonadota</taxon>
        <taxon>Gammaproteobacteria</taxon>
        <taxon>Pseudomonadales</taxon>
        <taxon>Pseudomonadaceae</taxon>
        <taxon>Pseudomonas</taxon>
    </lineage>
</organism>
<dbReference type="PANTHER" id="PTHR36180">
    <property type="entry name" value="DNA-BINDING PROTEIN-RELATED-RELATED"/>
    <property type="match status" value="1"/>
</dbReference>
<evidence type="ECO:0000313" key="3">
    <source>
        <dbReference type="Proteomes" id="UP000025241"/>
    </source>
</evidence>
<dbReference type="Proteomes" id="UP000025241">
    <property type="component" value="Chromosome I"/>
</dbReference>
<reference evidence="2 3" key="1">
    <citation type="submission" date="2013-03" db="EMBL/GenBank/DDBJ databases">
        <authorList>
            <person name="Linke B."/>
        </authorList>
    </citation>
    <scope>NUCLEOTIDE SEQUENCE [LARGE SCALE GENOMIC DNA]</scope>
    <source>
        <strain evidence="2 3">B13</strain>
    </source>
</reference>
<dbReference type="eggNOG" id="COG3617">
    <property type="taxonomic scope" value="Bacteria"/>
</dbReference>
<gene>
    <name evidence="2" type="ORF">PKB_1010</name>
</gene>
<proteinExistence type="predicted"/>
<name>A0A024HBW7_PSEKB</name>
<dbReference type="PANTHER" id="PTHR36180:SF2">
    <property type="entry name" value="BRO FAMILY PROTEIN"/>
    <property type="match status" value="1"/>
</dbReference>
<dbReference type="HOGENOM" id="CLU_114099_1_0_6"/>
<evidence type="ECO:0000313" key="2">
    <source>
        <dbReference type="EMBL" id="CDF82376.1"/>
    </source>
</evidence>
<keyword evidence="3" id="KW-1185">Reference proteome</keyword>
<dbReference type="PATRIC" id="fig|1301098.3.peg.1022"/>
<sequence>MHDAYTPTTFLRFNRPLRAVLIDDQPWFAARDFCRLMGHRHPERIVRQLEDDQRREALLAHAGGADSETLISESGVYKAFYRYQHPENRHLRRWLTQEVIPTLRDQVATAAWKPRRAFLSWEGARVSLLEWQGEWWVPLEELPRFSRQVEDPARRGWLRR</sequence>
<dbReference type="OrthoDB" id="6982796at2"/>
<protein>
    <recommendedName>
        <fullName evidence="1">Bro-N domain-containing protein</fullName>
    </recommendedName>
</protein>
<feature type="domain" description="Bro-N" evidence="1">
    <location>
        <begin position="2"/>
        <end position="107"/>
    </location>
</feature>
<dbReference type="RefSeq" id="WP_043249524.1">
    <property type="nucleotide sequence ID" value="NZ_HG322950.1"/>
</dbReference>
<dbReference type="EMBL" id="HG322950">
    <property type="protein sequence ID" value="CDF82376.1"/>
    <property type="molecule type" value="Genomic_DNA"/>
</dbReference>
<dbReference type="KEGG" id="pkc:PKB_1010"/>
<dbReference type="InterPro" id="IPR003497">
    <property type="entry name" value="BRO_N_domain"/>
</dbReference>
<dbReference type="PROSITE" id="PS51750">
    <property type="entry name" value="BRO_N"/>
    <property type="match status" value="1"/>
</dbReference>
<dbReference type="Pfam" id="PF02498">
    <property type="entry name" value="Bro-N"/>
    <property type="match status" value="1"/>
</dbReference>
<accession>A0A024HBW7</accession>
<dbReference type="SMART" id="SM01040">
    <property type="entry name" value="Bro-N"/>
    <property type="match status" value="1"/>
</dbReference>
<dbReference type="AlphaFoldDB" id="A0A024HBW7"/>
<reference evidence="2 3" key="2">
    <citation type="submission" date="2014-05" db="EMBL/GenBank/DDBJ databases">
        <title>Genome sequence of the 3-chlorobenzoate degrading bacterium Pseudomonas knackmussii B13 shows multiple evidence for horizontal gene transfer.</title>
        <authorList>
            <person name="Miyazaki R."/>
            <person name="Bertelli C."/>
            <person name="Falquet L."/>
            <person name="Robinson-Rechavi M."/>
            <person name="Gharib W."/>
            <person name="Roy S."/>
            <person name="Van der Meer J.R."/>
        </authorList>
    </citation>
    <scope>NUCLEOTIDE SEQUENCE [LARGE SCALE GENOMIC DNA]</scope>
    <source>
        <strain evidence="2 3">B13</strain>
    </source>
</reference>
<evidence type="ECO:0000259" key="1">
    <source>
        <dbReference type="PROSITE" id="PS51750"/>
    </source>
</evidence>